<reference evidence="1" key="2">
    <citation type="submission" date="2020-09" db="EMBL/GenBank/DDBJ databases">
        <authorList>
            <person name="Sun Q."/>
            <person name="Zhou Y."/>
        </authorList>
    </citation>
    <scope>NUCLEOTIDE SEQUENCE</scope>
    <source>
        <strain evidence="1">CGMCC 1.10998</strain>
    </source>
</reference>
<keyword evidence="2" id="KW-1185">Reference proteome</keyword>
<protein>
    <submittedName>
        <fullName evidence="1">Uncharacterized protein</fullName>
    </submittedName>
</protein>
<proteinExistence type="predicted"/>
<dbReference type="SUPFAM" id="SSF53756">
    <property type="entry name" value="UDP-Glycosyltransferase/glycogen phosphorylase"/>
    <property type="match status" value="1"/>
</dbReference>
<dbReference type="EMBL" id="BMED01000008">
    <property type="protein sequence ID" value="GGD00300.1"/>
    <property type="molecule type" value="Genomic_DNA"/>
</dbReference>
<name>A0A916V0W7_9BURK</name>
<comment type="caution">
    <text evidence="1">The sequence shown here is derived from an EMBL/GenBank/DDBJ whole genome shotgun (WGS) entry which is preliminary data.</text>
</comment>
<dbReference type="RefSeq" id="WP_188569344.1">
    <property type="nucleotide sequence ID" value="NZ_BMED01000008.1"/>
</dbReference>
<gene>
    <name evidence="1" type="ORF">GCM10011396_54800</name>
</gene>
<dbReference type="Proteomes" id="UP000637423">
    <property type="component" value="Unassembled WGS sequence"/>
</dbReference>
<sequence length="431" mass="47340">MDDLSPCIEATALQDQTSALIDAGQYDDALRSIAVGVGSFYTRPDIIGYSLYLFGYDRLVQRLGEAMRDTSVPAETEARGGYLLILSEFYSAGGHSRVAEDLVSVLGGAVVVLTDMFGSYQSGRLKVADARARMPKAMVHRLEDPSFAGKVRELQAVFSAVRPERVLILAHHPDPLPYVAAASLPQSVRKVFFHHCDHQPSVGCTLPGYEHVDFTEHLQTICEKNLGRPATHMPLYVADRGVKTFSSPTLETLTVVSSGSSNKYKRDGVLAYQNVVAEVLGLIGGNYWHIGHLDDAWLALIRESLKARGIAENRFCYVAHVPSLWDSLKQIDGHVFLGSFPIPGGRGSIEAQGCGYPAVYYANDDRAPLLRHADIFANKELGWTDIPELLAALKTVAADHAAQTAQARDYYVRQYSYDVFVSRLNLALGRH</sequence>
<evidence type="ECO:0000313" key="1">
    <source>
        <dbReference type="EMBL" id="GGD00300.1"/>
    </source>
</evidence>
<reference evidence="1" key="1">
    <citation type="journal article" date="2014" name="Int. J. Syst. Evol. Microbiol.">
        <title>Complete genome sequence of Corynebacterium casei LMG S-19264T (=DSM 44701T), isolated from a smear-ripened cheese.</title>
        <authorList>
            <consortium name="US DOE Joint Genome Institute (JGI-PGF)"/>
            <person name="Walter F."/>
            <person name="Albersmeier A."/>
            <person name="Kalinowski J."/>
            <person name="Ruckert C."/>
        </authorList>
    </citation>
    <scope>NUCLEOTIDE SEQUENCE</scope>
    <source>
        <strain evidence="1">CGMCC 1.10998</strain>
    </source>
</reference>
<accession>A0A916V0W7</accession>
<evidence type="ECO:0000313" key="2">
    <source>
        <dbReference type="Proteomes" id="UP000637423"/>
    </source>
</evidence>
<dbReference type="AlphaFoldDB" id="A0A916V0W7"/>
<organism evidence="1 2">
    <name type="scientific">Undibacterium terreum</name>
    <dbReference type="NCBI Taxonomy" id="1224302"/>
    <lineage>
        <taxon>Bacteria</taxon>
        <taxon>Pseudomonadati</taxon>
        <taxon>Pseudomonadota</taxon>
        <taxon>Betaproteobacteria</taxon>
        <taxon>Burkholderiales</taxon>
        <taxon>Oxalobacteraceae</taxon>
        <taxon>Undibacterium</taxon>
    </lineage>
</organism>